<dbReference type="AlphaFoldDB" id="A0A8H7C5X7"/>
<proteinExistence type="predicted"/>
<accession>A0A8H7C5X7</accession>
<feature type="compositionally biased region" description="Basic and acidic residues" evidence="1">
    <location>
        <begin position="21"/>
        <end position="33"/>
    </location>
</feature>
<reference evidence="2 3" key="1">
    <citation type="journal article" name="Sci. Rep.">
        <title>Telomere-to-telomere assembled and centromere annotated genomes of the two main subspecies of the button mushroom Agaricus bisporus reveal especially polymorphic chromosome ends.</title>
        <authorList>
            <person name="Sonnenberg A.S.M."/>
            <person name="Sedaghat-Telgerd N."/>
            <person name="Lavrijssen B."/>
            <person name="Ohm R.A."/>
            <person name="Hendrickx P.M."/>
            <person name="Scholtmeijer K."/>
            <person name="Baars J.J.P."/>
            <person name="van Peer A."/>
        </authorList>
    </citation>
    <scope>NUCLEOTIDE SEQUENCE [LARGE SCALE GENOMIC DNA]</scope>
    <source>
        <strain evidence="2 3">H119_p4</strain>
    </source>
</reference>
<dbReference type="EMBL" id="JABXXO010000012">
    <property type="protein sequence ID" value="KAF7762620.1"/>
    <property type="molecule type" value="Genomic_DNA"/>
</dbReference>
<organism evidence="2 3">
    <name type="scientific">Agaricus bisporus var. burnettii</name>
    <dbReference type="NCBI Taxonomy" id="192524"/>
    <lineage>
        <taxon>Eukaryota</taxon>
        <taxon>Fungi</taxon>
        <taxon>Dikarya</taxon>
        <taxon>Basidiomycota</taxon>
        <taxon>Agaricomycotina</taxon>
        <taxon>Agaricomycetes</taxon>
        <taxon>Agaricomycetidae</taxon>
        <taxon>Agaricales</taxon>
        <taxon>Agaricineae</taxon>
        <taxon>Agaricaceae</taxon>
        <taxon>Agaricus</taxon>
    </lineage>
</organism>
<evidence type="ECO:0000256" key="1">
    <source>
        <dbReference type="SAM" id="MobiDB-lite"/>
    </source>
</evidence>
<sequence length="226" mass="25317">MSGITNMLKDKLQASKNSFRQKIESVRQNRWAEEVESSQKTQDGVPHLISSPNNLFLDIEEDNQSTHSSESLVEDIGNRRARDINDDDCLPPSSPISDTYSTRGANTPPNPTSELPDLDKTPKTPRVTALSEAELYKIKAQEELAARAADPFQTTAPIMESQFNDQINAGKSKTGDIVDEEIRSSTPDFDTEMWEIDEEQVDIVKDLFNKLGSIYGRCSCNRNVYT</sequence>
<feature type="compositionally biased region" description="Polar residues" evidence="1">
    <location>
        <begin position="95"/>
        <end position="107"/>
    </location>
</feature>
<protein>
    <submittedName>
        <fullName evidence="2">Uncharacterized protein</fullName>
    </submittedName>
</protein>
<feature type="region of interest" description="Disordered" evidence="1">
    <location>
        <begin position="1"/>
        <end position="124"/>
    </location>
</feature>
<evidence type="ECO:0000313" key="3">
    <source>
        <dbReference type="Proteomes" id="UP000629468"/>
    </source>
</evidence>
<gene>
    <name evidence="2" type="ORF">Agabi119p4_9213</name>
</gene>
<evidence type="ECO:0000313" key="2">
    <source>
        <dbReference type="EMBL" id="KAF7762620.1"/>
    </source>
</evidence>
<dbReference type="Proteomes" id="UP000629468">
    <property type="component" value="Unassembled WGS sequence"/>
</dbReference>
<name>A0A8H7C5X7_AGABI</name>
<comment type="caution">
    <text evidence="2">The sequence shown here is derived from an EMBL/GenBank/DDBJ whole genome shotgun (WGS) entry which is preliminary data.</text>
</comment>